<feature type="transmembrane region" description="Helical" evidence="1">
    <location>
        <begin position="155"/>
        <end position="176"/>
    </location>
</feature>
<name>A0A098G1Z7_9GAMM</name>
<evidence type="ECO:0000313" key="2">
    <source>
        <dbReference type="EMBL" id="CEG55994.1"/>
    </source>
</evidence>
<dbReference type="Proteomes" id="UP000032430">
    <property type="component" value="Chromosome I"/>
</dbReference>
<dbReference type="AlphaFoldDB" id="A0A098G1Z7"/>
<accession>A0A098G1Z7</accession>
<gene>
    <name evidence="2" type="ORF">LFA_0537</name>
</gene>
<keyword evidence="1" id="KW-0472">Membrane</keyword>
<dbReference type="RefSeq" id="WP_045094756.1">
    <property type="nucleotide sequence ID" value="NZ_LN614827.1"/>
</dbReference>
<dbReference type="EMBL" id="LN614827">
    <property type="protein sequence ID" value="CEG55994.1"/>
    <property type="molecule type" value="Genomic_DNA"/>
</dbReference>
<evidence type="ECO:0000313" key="3">
    <source>
        <dbReference type="Proteomes" id="UP000032430"/>
    </source>
</evidence>
<sequence length="225" mass="25556">MPILHELQSGINHGLFEMIRHEHIWNYDLNLQIDKYNSLSQSPLDKLQAQINRGLFEMIRHEHIWNYDLNLQIDKYNSLSQSPLDKLQAQINRGLFEMIRHEHIWNYDLNRQIEKFSSLSKQPIENKNITRAEALNSNSVSSFLIEENASIDNSFYINCIIGITAVTGGAMLIAGILLLNPIFLGLGAGFLVGSAGLSLYGFYSNSNATNHNVVNAELLFNKQPN</sequence>
<evidence type="ECO:0000256" key="1">
    <source>
        <dbReference type="SAM" id="Phobius"/>
    </source>
</evidence>
<proteinExistence type="predicted"/>
<keyword evidence="1" id="KW-1133">Transmembrane helix</keyword>
<feature type="transmembrane region" description="Helical" evidence="1">
    <location>
        <begin position="182"/>
        <end position="203"/>
    </location>
</feature>
<dbReference type="KEGG" id="lfa:LFA_0537"/>
<keyword evidence="3" id="KW-1185">Reference proteome</keyword>
<keyword evidence="1" id="KW-0812">Transmembrane</keyword>
<protein>
    <submittedName>
        <fullName evidence="2">Uncharacterized protein</fullName>
    </submittedName>
</protein>
<organism evidence="2 3">
    <name type="scientific">Legionella fallonii LLAP-10</name>
    <dbReference type="NCBI Taxonomy" id="1212491"/>
    <lineage>
        <taxon>Bacteria</taxon>
        <taxon>Pseudomonadati</taxon>
        <taxon>Pseudomonadota</taxon>
        <taxon>Gammaproteobacteria</taxon>
        <taxon>Legionellales</taxon>
        <taxon>Legionellaceae</taxon>
        <taxon>Legionella</taxon>
    </lineage>
</organism>
<dbReference type="HOGENOM" id="CLU_1228656_0_0_6"/>
<reference evidence="3" key="1">
    <citation type="submission" date="2014-09" db="EMBL/GenBank/DDBJ databases">
        <authorList>
            <person name="Gomez-Valero L."/>
        </authorList>
    </citation>
    <scope>NUCLEOTIDE SEQUENCE [LARGE SCALE GENOMIC DNA]</scope>
    <source>
        <strain evidence="3">ATCC700992</strain>
    </source>
</reference>